<comment type="caution">
    <text evidence="1">The sequence shown here is derived from an EMBL/GenBank/DDBJ whole genome shotgun (WGS) entry which is preliminary data.</text>
</comment>
<reference evidence="1" key="1">
    <citation type="submission" date="2023-07" db="EMBL/GenBank/DDBJ databases">
        <title>A chromosome-level genome assembly of Lolium multiflorum.</title>
        <authorList>
            <person name="Chen Y."/>
            <person name="Copetti D."/>
            <person name="Kolliker R."/>
            <person name="Studer B."/>
        </authorList>
    </citation>
    <scope>NUCLEOTIDE SEQUENCE</scope>
    <source>
        <strain evidence="1">02402/16</strain>
        <tissue evidence="1">Leaf</tissue>
    </source>
</reference>
<sequence>MAATGSWANLSRDMLTFIANDAGDGLSLGDYMSLRAVCTTWRSALAPPFPALLRLTDGGRRPPVRLTVFFLPLRRSFRYIYIRPSTALDDCLLFDSLIRSHASIVGSGSGRLAIAVHSQLDVKSWTWRIYLLHPRSGEETELRPPSRAHGQRVRKVVFAPNPPHAGPKDWPTVVALYGRNKVAYIDATRSKEWTTVDMPFEAVVPLE</sequence>
<accession>A0AAD8TRI4</accession>
<organism evidence="1 2">
    <name type="scientific">Lolium multiflorum</name>
    <name type="common">Italian ryegrass</name>
    <name type="synonym">Lolium perenne subsp. multiflorum</name>
    <dbReference type="NCBI Taxonomy" id="4521"/>
    <lineage>
        <taxon>Eukaryota</taxon>
        <taxon>Viridiplantae</taxon>
        <taxon>Streptophyta</taxon>
        <taxon>Embryophyta</taxon>
        <taxon>Tracheophyta</taxon>
        <taxon>Spermatophyta</taxon>
        <taxon>Magnoliopsida</taxon>
        <taxon>Liliopsida</taxon>
        <taxon>Poales</taxon>
        <taxon>Poaceae</taxon>
        <taxon>BOP clade</taxon>
        <taxon>Pooideae</taxon>
        <taxon>Poodae</taxon>
        <taxon>Poeae</taxon>
        <taxon>Poeae Chloroplast Group 2 (Poeae type)</taxon>
        <taxon>Loliodinae</taxon>
        <taxon>Loliinae</taxon>
        <taxon>Lolium</taxon>
    </lineage>
</organism>
<dbReference type="EMBL" id="JAUUTY010000001">
    <property type="protein sequence ID" value="KAK1692485.1"/>
    <property type="molecule type" value="Genomic_DNA"/>
</dbReference>
<dbReference type="PANTHER" id="PTHR34708">
    <property type="entry name" value="OS07G0440000 PROTEIN"/>
    <property type="match status" value="1"/>
</dbReference>
<name>A0AAD8TRI4_LOLMU</name>
<evidence type="ECO:0000313" key="2">
    <source>
        <dbReference type="Proteomes" id="UP001231189"/>
    </source>
</evidence>
<dbReference type="Proteomes" id="UP001231189">
    <property type="component" value="Unassembled WGS sequence"/>
</dbReference>
<evidence type="ECO:0000313" key="1">
    <source>
        <dbReference type="EMBL" id="KAK1692485.1"/>
    </source>
</evidence>
<protein>
    <recommendedName>
        <fullName evidence="3">F-box domain-containing protein</fullName>
    </recommendedName>
</protein>
<evidence type="ECO:0008006" key="3">
    <source>
        <dbReference type="Google" id="ProtNLM"/>
    </source>
</evidence>
<proteinExistence type="predicted"/>
<dbReference type="AlphaFoldDB" id="A0AAD8TRI4"/>
<dbReference type="PANTHER" id="PTHR34708:SF7">
    <property type="entry name" value="DUF295 DOMAIN-CONTAINING PROTEIN"/>
    <property type="match status" value="1"/>
</dbReference>
<keyword evidence="2" id="KW-1185">Reference proteome</keyword>
<gene>
    <name evidence="1" type="ORF">QYE76_009182</name>
</gene>